<feature type="signal peptide" evidence="2">
    <location>
        <begin position="1"/>
        <end position="26"/>
    </location>
</feature>
<keyword evidence="1" id="KW-1133">Transmembrane helix</keyword>
<evidence type="ECO:0000313" key="5">
    <source>
        <dbReference type="WormBase" id="ZK287.9"/>
    </source>
</evidence>
<keyword evidence="2" id="KW-0732">Signal</keyword>
<dbReference type="WormBase" id="ZK287.9">
    <property type="protein sequence ID" value="CE41091"/>
    <property type="gene ID" value="WBGene00013968"/>
</dbReference>
<organism evidence="3 4">
    <name type="scientific">Caenorhabditis elegans</name>
    <dbReference type="NCBI Taxonomy" id="6239"/>
    <lineage>
        <taxon>Eukaryota</taxon>
        <taxon>Metazoa</taxon>
        <taxon>Ecdysozoa</taxon>
        <taxon>Nematoda</taxon>
        <taxon>Chromadorea</taxon>
        <taxon>Rhabditida</taxon>
        <taxon>Rhabditina</taxon>
        <taxon>Rhabditomorpha</taxon>
        <taxon>Rhabditoidea</taxon>
        <taxon>Rhabditidae</taxon>
        <taxon>Peloderinae</taxon>
        <taxon>Caenorhabditis</taxon>
    </lineage>
</organism>
<evidence type="ECO:0000313" key="3">
    <source>
        <dbReference type="EMBL" id="CAE18045.2"/>
    </source>
</evidence>
<dbReference type="RefSeq" id="NP_001024312.2">
    <property type="nucleotide sequence ID" value="NM_001029141.3"/>
</dbReference>
<keyword evidence="1" id="KW-0812">Transmembrane</keyword>
<keyword evidence="1" id="KW-0472">Membrane</keyword>
<feature type="transmembrane region" description="Helical" evidence="1">
    <location>
        <begin position="97"/>
        <end position="116"/>
    </location>
</feature>
<dbReference type="AGR" id="WB:WBGene00013968"/>
<dbReference type="GeneID" id="3565283"/>
<dbReference type="Proteomes" id="UP000001940">
    <property type="component" value="Chromosome V"/>
</dbReference>
<evidence type="ECO:0000313" key="4">
    <source>
        <dbReference type="Proteomes" id="UP000001940"/>
    </source>
</evidence>
<sequence>MTLRLQKFMGLLVFLLVLCLFDDAFALKCYDSEMQTANCEPIQLWCIKFINGSTITRGCANVNDYCYDEDEGCYPTREENGVTQKWCCCQKDMCNSVNSPMALFSVFFIVVSLWVYF</sequence>
<reference evidence="3 4" key="1">
    <citation type="journal article" date="1998" name="Science">
        <title>Genome sequence of the nematode C. elegans: a platform for investigating biology.</title>
        <authorList>
            <consortium name="The C. elegans sequencing consortium"/>
            <person name="Sulson J.E."/>
            <person name="Waterston R."/>
        </authorList>
    </citation>
    <scope>NUCLEOTIDE SEQUENCE [LARGE SCALE GENOMIC DNA]</scope>
    <source>
        <strain evidence="3 4">Bristol N2</strain>
    </source>
</reference>
<dbReference type="EMBL" id="BX284605">
    <property type="protein sequence ID" value="CAE18045.2"/>
    <property type="molecule type" value="Genomic_DNA"/>
</dbReference>
<dbReference type="InParanoid" id="Q7YWN0"/>
<dbReference type="SMR" id="Q7YWN0"/>
<dbReference type="KEGG" id="cel:CELE_ZK287.9"/>
<feature type="chain" id="PRO_5004296716" evidence="2">
    <location>
        <begin position="27"/>
        <end position="117"/>
    </location>
</feature>
<dbReference type="UCSC" id="ZK287.9">
    <property type="organism name" value="c. elegans"/>
</dbReference>
<keyword evidence="4" id="KW-1185">Reference proteome</keyword>
<evidence type="ECO:0000256" key="1">
    <source>
        <dbReference type="SAM" id="Phobius"/>
    </source>
</evidence>
<dbReference type="eggNOG" id="ENOG502TIZ0">
    <property type="taxonomic scope" value="Eukaryota"/>
</dbReference>
<proteinExistence type="predicted"/>
<accession>Q7YWN0</accession>
<dbReference type="OrthoDB" id="5848167at2759"/>
<dbReference type="PaxDb" id="6239-ZK287.9"/>
<evidence type="ECO:0000256" key="2">
    <source>
        <dbReference type="SAM" id="SignalP"/>
    </source>
</evidence>
<dbReference type="Bgee" id="WBGene00013968">
    <property type="expression patterns" value="Expressed in adult organism and 3 other cell types or tissues"/>
</dbReference>
<dbReference type="AlphaFoldDB" id="Q7YWN0"/>
<dbReference type="HOGENOM" id="CLU_2086983_0_0_1"/>
<dbReference type="CTD" id="3565283"/>
<gene>
    <name evidence="3" type="ORF">CELE_ZK287.9</name>
    <name evidence="3 5" type="ORF">ZK287.9</name>
</gene>
<protein>
    <submittedName>
        <fullName evidence="3">Activin_recp domain-containing protein</fullName>
    </submittedName>
</protein>
<name>Q7YWN0_CAEEL</name>